<feature type="transmembrane region" description="Helical" evidence="1">
    <location>
        <begin position="291"/>
        <end position="310"/>
    </location>
</feature>
<protein>
    <submittedName>
        <fullName evidence="2">DUF3667 domain-containing protein</fullName>
    </submittedName>
</protein>
<dbReference type="Proteomes" id="UP000740413">
    <property type="component" value="Unassembled WGS sequence"/>
</dbReference>
<comment type="caution">
    <text evidence="2">The sequence shown here is derived from an EMBL/GenBank/DDBJ whole genome shotgun (WGS) entry which is preliminary data.</text>
</comment>
<reference evidence="3" key="2">
    <citation type="submission" date="2023-07" db="EMBL/GenBank/DDBJ databases">
        <title>Zobellia barbeyronii sp. nov., a new marine flavobacterium, isolated from green and red algae.</title>
        <authorList>
            <person name="Nedashkovskaya O.I."/>
            <person name="Otstavnykh N."/>
            <person name="Zhukova N."/>
            <person name="Guzev K."/>
            <person name="Chausova V."/>
            <person name="Tekutyeva L."/>
            <person name="Mikhailov V."/>
            <person name="Isaeva M."/>
        </authorList>
    </citation>
    <scope>NUCLEOTIDE SEQUENCE [LARGE SCALE GENOMIC DNA]</scope>
    <source>
        <strain evidence="3">KMM 6746</strain>
    </source>
</reference>
<sequence length="376" mass="43987">MTNKLAHSEKGRYKLNYRGTECLNCGHPLDMSDKYCPNCAQANSTKKITIKDYLDEFFGTIISYDSRLLRTLSTLLIKPGKITKSYIDGKRISYTNPFRFLLSLAIIYFLIINFSGNFSKYDKYGANDISDVENMVDEWNKNSTNDDIVQLSTKIDSIKKSAVYYEDYKEQKNVRDSAILLDPKANFKKIEQTSFFDRYSQKLTFFTTILEHDTIYDFQDLKNKYTLPESFENKMAFNTSNGFLKFQKSPGSFLTALISKLPFVVFFFLPVFTVFIWLIYIRKKYSYTDHLIFSFHNTALLFILLIISYLINSIFETQTNKYFITIFSIYLFIAMRNFYGQGIFKTIVKYLFLNTIFFILAILSTVLLFTGNIITF</sequence>
<gene>
    <name evidence="2" type="ORF">HW347_11585</name>
</gene>
<reference evidence="2 3" key="1">
    <citation type="submission" date="2020-06" db="EMBL/GenBank/DDBJ databases">
        <authorList>
            <person name="Isaeva M.P."/>
            <person name="Chernysheva N.Y."/>
        </authorList>
    </citation>
    <scope>NUCLEOTIDE SEQUENCE [LARGE SCALE GENOMIC DNA]</scope>
    <source>
        <strain evidence="2 3">KMM 6746</strain>
    </source>
</reference>
<keyword evidence="3" id="KW-1185">Reference proteome</keyword>
<feature type="transmembrane region" description="Helical" evidence="1">
    <location>
        <begin position="253"/>
        <end position="279"/>
    </location>
</feature>
<dbReference type="EMBL" id="JACATN010000003">
    <property type="protein sequence ID" value="MBT2161908.1"/>
    <property type="molecule type" value="Genomic_DNA"/>
</dbReference>
<dbReference type="RefSeq" id="WP_214611997.1">
    <property type="nucleotide sequence ID" value="NZ_JACATN010000003.1"/>
</dbReference>
<proteinExistence type="predicted"/>
<feature type="transmembrane region" description="Helical" evidence="1">
    <location>
        <begin position="322"/>
        <end position="339"/>
    </location>
</feature>
<name>A0ABS5WG27_9FLAO</name>
<evidence type="ECO:0000313" key="2">
    <source>
        <dbReference type="EMBL" id="MBT2161908.1"/>
    </source>
</evidence>
<feature type="transmembrane region" description="Helical" evidence="1">
    <location>
        <begin position="100"/>
        <end position="118"/>
    </location>
</feature>
<keyword evidence="1" id="KW-1133">Transmembrane helix</keyword>
<keyword evidence="1" id="KW-0812">Transmembrane</keyword>
<keyword evidence="1" id="KW-0472">Membrane</keyword>
<organism evidence="2 3">
    <name type="scientific">Zobellia barbeyronii</name>
    <dbReference type="NCBI Taxonomy" id="2748009"/>
    <lineage>
        <taxon>Bacteria</taxon>
        <taxon>Pseudomonadati</taxon>
        <taxon>Bacteroidota</taxon>
        <taxon>Flavobacteriia</taxon>
        <taxon>Flavobacteriales</taxon>
        <taxon>Flavobacteriaceae</taxon>
        <taxon>Zobellia</taxon>
    </lineage>
</organism>
<evidence type="ECO:0000313" key="3">
    <source>
        <dbReference type="Proteomes" id="UP000740413"/>
    </source>
</evidence>
<dbReference type="InterPro" id="IPR022134">
    <property type="entry name" value="DUF3667"/>
</dbReference>
<evidence type="ECO:0000256" key="1">
    <source>
        <dbReference type="SAM" id="Phobius"/>
    </source>
</evidence>
<feature type="transmembrane region" description="Helical" evidence="1">
    <location>
        <begin position="351"/>
        <end position="374"/>
    </location>
</feature>
<dbReference type="Pfam" id="PF12412">
    <property type="entry name" value="DUF3667"/>
    <property type="match status" value="1"/>
</dbReference>
<accession>A0ABS5WG27</accession>